<evidence type="ECO:0000256" key="6">
    <source>
        <dbReference type="ARBA" id="ARBA00022989"/>
    </source>
</evidence>
<comment type="subcellular location">
    <subcellularLocation>
        <location evidence="1 9">Cell inner membrane</location>
        <topology evidence="1 9">Multi-pass membrane protein</topology>
    </subcellularLocation>
</comment>
<evidence type="ECO:0000256" key="5">
    <source>
        <dbReference type="ARBA" id="ARBA00022692"/>
    </source>
</evidence>
<evidence type="ECO:0000256" key="9">
    <source>
        <dbReference type="RuleBase" id="RU369079"/>
    </source>
</evidence>
<keyword evidence="2 9" id="KW-0813">Transport</keyword>
<feature type="transmembrane region" description="Helical" evidence="9">
    <location>
        <begin position="152"/>
        <end position="175"/>
    </location>
</feature>
<dbReference type="InterPro" id="IPR055348">
    <property type="entry name" value="DctQ"/>
</dbReference>
<feature type="domain" description="Tripartite ATP-independent periplasmic transporters DctQ component" evidence="10">
    <location>
        <begin position="48"/>
        <end position="174"/>
    </location>
</feature>
<evidence type="ECO:0000256" key="8">
    <source>
        <dbReference type="ARBA" id="ARBA00038436"/>
    </source>
</evidence>
<keyword evidence="5 9" id="KW-0812">Transmembrane</keyword>
<evidence type="ECO:0000259" key="10">
    <source>
        <dbReference type="Pfam" id="PF04290"/>
    </source>
</evidence>
<keyword evidence="7 9" id="KW-0472">Membrane</keyword>
<comment type="function">
    <text evidence="9">Part of the tripartite ATP-independent periplasmic (TRAP) transport system.</text>
</comment>
<dbReference type="EMBL" id="BAABGJ010000081">
    <property type="protein sequence ID" value="GAA4358364.1"/>
    <property type="molecule type" value="Genomic_DNA"/>
</dbReference>
<comment type="subunit">
    <text evidence="9">The complex comprises the extracytoplasmic solute receptor protein and the two transmembrane proteins.</text>
</comment>
<sequence length="218" mass="23636">MNIPTPLLEPLPAEARHGTSLLDAALAWAGRLSRIAVWAAGALTLASVLLITVDVLLRKIAGRGIGGSDELAGYVFAISTSWAFAFATLQRAHVRVDVLYHRLPTRVAAAVDWLCLVAFAIFFAYLARFGFDVVRQSFAQDSRSNSALGMHLWIPQLLWFLGIAWMCIVTGLLLLRAGSALVHGDVASVQRWAGVRSAKEEAVEEASAGERIVQGERK</sequence>
<comment type="similarity">
    <text evidence="8 9">Belongs to the TRAP transporter small permease family.</text>
</comment>
<evidence type="ECO:0000313" key="12">
    <source>
        <dbReference type="Proteomes" id="UP001500975"/>
    </source>
</evidence>
<keyword evidence="4 9" id="KW-0997">Cell inner membrane</keyword>
<feature type="transmembrane region" description="Helical" evidence="9">
    <location>
        <begin position="71"/>
        <end position="90"/>
    </location>
</feature>
<evidence type="ECO:0000313" key="11">
    <source>
        <dbReference type="EMBL" id="GAA4358364.1"/>
    </source>
</evidence>
<comment type="caution">
    <text evidence="11">The sequence shown here is derived from an EMBL/GenBank/DDBJ whole genome shotgun (WGS) entry which is preliminary data.</text>
</comment>
<reference evidence="12" key="1">
    <citation type="journal article" date="2019" name="Int. J. Syst. Evol. Microbiol.">
        <title>The Global Catalogue of Microorganisms (GCM) 10K type strain sequencing project: providing services to taxonomists for standard genome sequencing and annotation.</title>
        <authorList>
            <consortium name="The Broad Institute Genomics Platform"/>
            <consortium name="The Broad Institute Genome Sequencing Center for Infectious Disease"/>
            <person name="Wu L."/>
            <person name="Ma J."/>
        </authorList>
    </citation>
    <scope>NUCLEOTIDE SEQUENCE [LARGE SCALE GENOMIC DNA]</scope>
    <source>
        <strain evidence="12">JCM 17804</strain>
    </source>
</reference>
<feature type="transmembrane region" description="Helical" evidence="9">
    <location>
        <begin position="35"/>
        <end position="57"/>
    </location>
</feature>
<evidence type="ECO:0000256" key="3">
    <source>
        <dbReference type="ARBA" id="ARBA00022475"/>
    </source>
</evidence>
<dbReference type="PANTHER" id="PTHR35011">
    <property type="entry name" value="2,3-DIKETO-L-GULONATE TRAP TRANSPORTER SMALL PERMEASE PROTEIN YIAM"/>
    <property type="match status" value="1"/>
</dbReference>
<evidence type="ECO:0000256" key="7">
    <source>
        <dbReference type="ARBA" id="ARBA00023136"/>
    </source>
</evidence>
<gene>
    <name evidence="11" type="ORF">GCM10023165_53200</name>
</gene>
<keyword evidence="3" id="KW-1003">Cell membrane</keyword>
<evidence type="ECO:0000256" key="4">
    <source>
        <dbReference type="ARBA" id="ARBA00022519"/>
    </source>
</evidence>
<dbReference type="Proteomes" id="UP001500975">
    <property type="component" value="Unassembled WGS sequence"/>
</dbReference>
<dbReference type="Pfam" id="PF04290">
    <property type="entry name" value="DctQ"/>
    <property type="match status" value="1"/>
</dbReference>
<proteinExistence type="inferred from homology"/>
<accession>A0ABP8IGD0</accession>
<evidence type="ECO:0000256" key="1">
    <source>
        <dbReference type="ARBA" id="ARBA00004429"/>
    </source>
</evidence>
<protein>
    <recommendedName>
        <fullName evidence="9">TRAP transporter small permease protein</fullName>
    </recommendedName>
</protein>
<evidence type="ECO:0000256" key="2">
    <source>
        <dbReference type="ARBA" id="ARBA00022448"/>
    </source>
</evidence>
<dbReference type="InterPro" id="IPR007387">
    <property type="entry name" value="TRAP_DctQ"/>
</dbReference>
<organism evidence="11 12">
    <name type="scientific">Variovorax defluvii</name>
    <dbReference type="NCBI Taxonomy" id="913761"/>
    <lineage>
        <taxon>Bacteria</taxon>
        <taxon>Pseudomonadati</taxon>
        <taxon>Pseudomonadota</taxon>
        <taxon>Betaproteobacteria</taxon>
        <taxon>Burkholderiales</taxon>
        <taxon>Comamonadaceae</taxon>
        <taxon>Variovorax</taxon>
    </lineage>
</organism>
<keyword evidence="12" id="KW-1185">Reference proteome</keyword>
<keyword evidence="6 9" id="KW-1133">Transmembrane helix</keyword>
<name>A0ABP8IGD0_9BURK</name>
<feature type="transmembrane region" description="Helical" evidence="9">
    <location>
        <begin position="110"/>
        <end position="131"/>
    </location>
</feature>